<dbReference type="Pfam" id="PF03101">
    <property type="entry name" value="FAR1"/>
    <property type="match status" value="1"/>
</dbReference>
<sequence length="193" mass="21863">VGFSVRINSSRKSHTGEIVRKEYVCSKEGATTKELGCKAKLAVVKSKSGTYVVSVFEEDHNHPLTTPRRVHLLRSYRNVSEAKRSLTHQLAAANIPIHQQISVLELQAGGMQNIGCLGKDLYNDETKSKNKVKGHDADMLLEHFELEKEKNSAFTYTIESDNENRITHCFWADATSRRVLLLKKRECRRALKP</sequence>
<name>V4U9P8_CITCL</name>
<dbReference type="eggNOG" id="ENOG502SC27">
    <property type="taxonomic scope" value="Eukaryota"/>
</dbReference>
<dbReference type="InterPro" id="IPR004330">
    <property type="entry name" value="FAR1_DNA_bnd_dom"/>
</dbReference>
<accession>V4U9P8</accession>
<feature type="domain" description="FAR1" evidence="1">
    <location>
        <begin position="1"/>
        <end position="65"/>
    </location>
</feature>
<evidence type="ECO:0000259" key="1">
    <source>
        <dbReference type="Pfam" id="PF03101"/>
    </source>
</evidence>
<dbReference type="Gramene" id="ESR62682">
    <property type="protein sequence ID" value="ESR62682"/>
    <property type="gene ID" value="CICLE_v10018310mg"/>
</dbReference>
<evidence type="ECO:0000313" key="3">
    <source>
        <dbReference type="Proteomes" id="UP000030687"/>
    </source>
</evidence>
<dbReference type="Proteomes" id="UP000030687">
    <property type="component" value="Unassembled WGS sequence"/>
</dbReference>
<keyword evidence="3" id="KW-1185">Reference proteome</keyword>
<protein>
    <recommendedName>
        <fullName evidence="1">FAR1 domain-containing protein</fullName>
    </recommendedName>
</protein>
<proteinExistence type="predicted"/>
<dbReference type="EMBL" id="KI536312">
    <property type="protein sequence ID" value="ESR62682.1"/>
    <property type="molecule type" value="Genomic_DNA"/>
</dbReference>
<dbReference type="OMA" id="ANIPTHQ"/>
<organism evidence="2 3">
    <name type="scientific">Citrus clementina</name>
    <name type="common">Clementine</name>
    <name type="synonym">Citrus deliciosa x Citrus sinensis</name>
    <dbReference type="NCBI Taxonomy" id="85681"/>
    <lineage>
        <taxon>Eukaryota</taxon>
        <taxon>Viridiplantae</taxon>
        <taxon>Streptophyta</taxon>
        <taxon>Embryophyta</taxon>
        <taxon>Tracheophyta</taxon>
        <taxon>Spermatophyta</taxon>
        <taxon>Magnoliopsida</taxon>
        <taxon>eudicotyledons</taxon>
        <taxon>Gunneridae</taxon>
        <taxon>Pentapetalae</taxon>
        <taxon>rosids</taxon>
        <taxon>malvids</taxon>
        <taxon>Sapindales</taxon>
        <taxon>Rutaceae</taxon>
        <taxon>Aurantioideae</taxon>
        <taxon>Citrus</taxon>
    </lineage>
</organism>
<dbReference type="KEGG" id="cic:CICLE_v10018310mg"/>
<dbReference type="AlphaFoldDB" id="V4U9P8"/>
<reference evidence="2 3" key="1">
    <citation type="submission" date="2013-10" db="EMBL/GenBank/DDBJ databases">
        <authorList>
            <consortium name="International Citrus Genome Consortium"/>
            <person name="Jenkins J."/>
            <person name="Schmutz J."/>
            <person name="Prochnik S."/>
            <person name="Rokhsar D."/>
            <person name="Gmitter F."/>
            <person name="Ollitrault P."/>
            <person name="Machado M."/>
            <person name="Talon M."/>
            <person name="Wincker P."/>
            <person name="Jaillon O."/>
            <person name="Morgante M."/>
        </authorList>
    </citation>
    <scope>NUCLEOTIDE SEQUENCE</scope>
    <source>
        <strain evidence="3">cv. Clemenules</strain>
    </source>
</reference>
<dbReference type="InParanoid" id="V4U9P8"/>
<dbReference type="PANTHER" id="PTHR47718">
    <property type="entry name" value="OS01G0519700 PROTEIN"/>
    <property type="match status" value="1"/>
</dbReference>
<gene>
    <name evidence="2" type="ORF">CICLE_v10018310mg</name>
</gene>
<evidence type="ECO:0000313" key="2">
    <source>
        <dbReference type="EMBL" id="ESR62682.1"/>
    </source>
</evidence>
<dbReference type="STRING" id="85681.V4U9P8"/>
<feature type="non-terminal residue" evidence="2">
    <location>
        <position position="1"/>
    </location>
</feature>